<dbReference type="SUPFAM" id="SSF88713">
    <property type="entry name" value="Glycoside hydrolase/deacetylase"/>
    <property type="match status" value="1"/>
</dbReference>
<accession>A0A955IDE9</accession>
<dbReference type="InterPro" id="IPR011330">
    <property type="entry name" value="Glyco_hydro/deAcase_b/a-brl"/>
</dbReference>
<dbReference type="Proteomes" id="UP000760819">
    <property type="component" value="Unassembled WGS sequence"/>
</dbReference>
<name>A0A955IDE9_9BACT</name>
<feature type="compositionally biased region" description="Polar residues" evidence="1">
    <location>
        <begin position="169"/>
        <end position="186"/>
    </location>
</feature>
<feature type="non-terminal residue" evidence="2">
    <location>
        <position position="1"/>
    </location>
</feature>
<reference evidence="2" key="1">
    <citation type="submission" date="2020-04" db="EMBL/GenBank/DDBJ databases">
        <authorList>
            <person name="Zhang T."/>
        </authorList>
    </citation>
    <scope>NUCLEOTIDE SEQUENCE</scope>
    <source>
        <strain evidence="2">HKST-UBA12</strain>
    </source>
</reference>
<protein>
    <submittedName>
        <fullName evidence="2">Uncharacterized protein</fullName>
    </submittedName>
</protein>
<sequence length="280" mass="32428">WLNELDAMANKYGIRMTHFFNPYIYVNPSINRQRADQLTLWVQNRAYNHFDEISLHLHMWYNMVRAAGITPKSTDYAPWLYKDGGGVAAYTYTVAEMNQILNWSKTMFQDNGLPANPVSFRAGGWLLKTNTLQSLQDTGFLLDSSGRTRGGTDNETRKMASFPPPWDLSPTQRPYQPSLSDQNSSAEPTFDIWEFPNNGADSIWYTETEMIRRFDLNYPNKGQVMSEPQVLTYLSHPQFWNIDKARVDKLFGYIGSYLYRDDNGPVIYTTLESAYNSWDR</sequence>
<feature type="region of interest" description="Disordered" evidence="1">
    <location>
        <begin position="143"/>
        <end position="186"/>
    </location>
</feature>
<dbReference type="GO" id="GO:0005975">
    <property type="term" value="P:carbohydrate metabolic process"/>
    <property type="evidence" value="ECO:0007669"/>
    <property type="project" value="InterPro"/>
</dbReference>
<gene>
    <name evidence="2" type="ORF">KC640_03650</name>
</gene>
<dbReference type="AlphaFoldDB" id="A0A955IDE9"/>
<dbReference type="EMBL" id="JAGQLI010000207">
    <property type="protein sequence ID" value="MCA9379498.1"/>
    <property type="molecule type" value="Genomic_DNA"/>
</dbReference>
<evidence type="ECO:0000256" key="1">
    <source>
        <dbReference type="SAM" id="MobiDB-lite"/>
    </source>
</evidence>
<reference evidence="2" key="2">
    <citation type="journal article" date="2021" name="Microbiome">
        <title>Successional dynamics and alternative stable states in a saline activated sludge microbial community over 9 years.</title>
        <authorList>
            <person name="Wang Y."/>
            <person name="Ye J."/>
            <person name="Ju F."/>
            <person name="Liu L."/>
            <person name="Boyd J.A."/>
            <person name="Deng Y."/>
            <person name="Parks D.H."/>
            <person name="Jiang X."/>
            <person name="Yin X."/>
            <person name="Woodcroft B.J."/>
            <person name="Tyson G.W."/>
            <person name="Hugenholtz P."/>
            <person name="Polz M.F."/>
            <person name="Zhang T."/>
        </authorList>
    </citation>
    <scope>NUCLEOTIDE SEQUENCE</scope>
    <source>
        <strain evidence="2">HKST-UBA12</strain>
    </source>
</reference>
<dbReference type="Gene3D" id="3.20.20.370">
    <property type="entry name" value="Glycoside hydrolase/deacetylase"/>
    <property type="match status" value="1"/>
</dbReference>
<organism evidence="2 3">
    <name type="scientific">Candidatus Dojkabacteria bacterium</name>
    <dbReference type="NCBI Taxonomy" id="2099670"/>
    <lineage>
        <taxon>Bacteria</taxon>
        <taxon>Candidatus Dojkabacteria</taxon>
    </lineage>
</organism>
<comment type="caution">
    <text evidence="2">The sequence shown here is derived from an EMBL/GenBank/DDBJ whole genome shotgun (WGS) entry which is preliminary data.</text>
</comment>
<evidence type="ECO:0000313" key="3">
    <source>
        <dbReference type="Proteomes" id="UP000760819"/>
    </source>
</evidence>
<evidence type="ECO:0000313" key="2">
    <source>
        <dbReference type="EMBL" id="MCA9379498.1"/>
    </source>
</evidence>
<proteinExistence type="predicted"/>